<reference evidence="2 3" key="1">
    <citation type="submission" date="2024-01" db="EMBL/GenBank/DDBJ databases">
        <title>Chryseobacterium sp. T9W2-O.</title>
        <authorList>
            <person name="Maltman C."/>
        </authorList>
    </citation>
    <scope>NUCLEOTIDE SEQUENCE [LARGE SCALE GENOMIC DNA]</scope>
    <source>
        <strain evidence="2 3">T9W2-O</strain>
    </source>
</reference>
<protein>
    <submittedName>
        <fullName evidence="2">Uncharacterized protein</fullName>
    </submittedName>
</protein>
<evidence type="ECO:0000313" key="2">
    <source>
        <dbReference type="EMBL" id="MEC3877174.1"/>
    </source>
</evidence>
<dbReference type="RefSeq" id="WP_326321857.1">
    <property type="nucleotide sequence ID" value="NZ_JAYLAA010000050.1"/>
</dbReference>
<dbReference type="Proteomes" id="UP001348397">
    <property type="component" value="Unassembled WGS sequence"/>
</dbReference>
<evidence type="ECO:0000256" key="1">
    <source>
        <dbReference type="SAM" id="MobiDB-lite"/>
    </source>
</evidence>
<proteinExistence type="predicted"/>
<gene>
    <name evidence="2" type="ORF">SOP96_15780</name>
</gene>
<comment type="caution">
    <text evidence="2">The sequence shown here is derived from an EMBL/GenBank/DDBJ whole genome shotgun (WGS) entry which is preliminary data.</text>
</comment>
<feature type="region of interest" description="Disordered" evidence="1">
    <location>
        <begin position="25"/>
        <end position="51"/>
    </location>
</feature>
<accession>A0ABU6HVS9</accession>
<sequence length="51" mass="5659">MKCPIAIGMEAVILFLDSDEWKNLKKDMSGQPDPSSRKSLGKGIAQNKMIH</sequence>
<name>A0ABU6HVS9_9FLAO</name>
<dbReference type="EMBL" id="JAYLAA010000050">
    <property type="protein sequence ID" value="MEC3877174.1"/>
    <property type="molecule type" value="Genomic_DNA"/>
</dbReference>
<organism evidence="2 3">
    <name type="scientific">Chryseobacterium salviniae</name>
    <dbReference type="NCBI Taxonomy" id="3101750"/>
    <lineage>
        <taxon>Bacteria</taxon>
        <taxon>Pseudomonadati</taxon>
        <taxon>Bacteroidota</taxon>
        <taxon>Flavobacteriia</taxon>
        <taxon>Flavobacteriales</taxon>
        <taxon>Weeksellaceae</taxon>
        <taxon>Chryseobacterium group</taxon>
        <taxon>Chryseobacterium</taxon>
    </lineage>
</organism>
<evidence type="ECO:0000313" key="3">
    <source>
        <dbReference type="Proteomes" id="UP001348397"/>
    </source>
</evidence>
<keyword evidence="3" id="KW-1185">Reference proteome</keyword>